<evidence type="ECO:0000256" key="5">
    <source>
        <dbReference type="SAM" id="Phobius"/>
    </source>
</evidence>
<dbReference type="SUPFAM" id="SSF161084">
    <property type="entry name" value="MAPEG domain-like"/>
    <property type="match status" value="1"/>
</dbReference>
<reference evidence="6" key="1">
    <citation type="submission" date="2021-05" db="EMBL/GenBank/DDBJ databases">
        <authorList>
            <person name="Sun Q."/>
            <person name="Inoue M."/>
        </authorList>
    </citation>
    <scope>NUCLEOTIDE SEQUENCE</scope>
    <source>
        <strain evidence="6">VKM B-3255</strain>
    </source>
</reference>
<dbReference type="EMBL" id="JAHCQH010000020">
    <property type="protein sequence ID" value="MBS9478423.1"/>
    <property type="molecule type" value="Genomic_DNA"/>
</dbReference>
<accession>A0ABS5R9T0</accession>
<evidence type="ECO:0000256" key="2">
    <source>
        <dbReference type="ARBA" id="ARBA00022692"/>
    </source>
</evidence>
<dbReference type="InterPro" id="IPR001129">
    <property type="entry name" value="Membr-assoc_MAPEG"/>
</dbReference>
<evidence type="ECO:0000313" key="6">
    <source>
        <dbReference type="EMBL" id="MBS9478423.1"/>
    </source>
</evidence>
<dbReference type="Pfam" id="PF01124">
    <property type="entry name" value="MAPEG"/>
    <property type="match status" value="1"/>
</dbReference>
<keyword evidence="2 5" id="KW-0812">Transmembrane</keyword>
<organism evidence="6 7">
    <name type="scientific">Ancylobacter radicis</name>
    <dbReference type="NCBI Taxonomy" id="2836179"/>
    <lineage>
        <taxon>Bacteria</taxon>
        <taxon>Pseudomonadati</taxon>
        <taxon>Pseudomonadota</taxon>
        <taxon>Alphaproteobacteria</taxon>
        <taxon>Hyphomicrobiales</taxon>
        <taxon>Xanthobacteraceae</taxon>
        <taxon>Ancylobacter</taxon>
    </lineage>
</organism>
<proteinExistence type="predicted"/>
<keyword evidence="7" id="KW-1185">Reference proteome</keyword>
<comment type="caution">
    <text evidence="6">The sequence shown here is derived from an EMBL/GenBank/DDBJ whole genome shotgun (WGS) entry which is preliminary data.</text>
</comment>
<sequence>MTLELSLLGWSLVLALVQILLPAMYRNRETGVAYNASARDEPGPPVGIVTGRLRRAQANLFETLPIFIAAVLIVHVTGREGLLTAWGASLYLAARVAYLPLYAFGVPYLRSAVWTVSLAGLGLLLIAILVPA</sequence>
<feature type="transmembrane region" description="Helical" evidence="5">
    <location>
        <begin position="6"/>
        <end position="25"/>
    </location>
</feature>
<dbReference type="RefSeq" id="WP_213756398.1">
    <property type="nucleotide sequence ID" value="NZ_JAHCQH010000020.1"/>
</dbReference>
<evidence type="ECO:0000256" key="4">
    <source>
        <dbReference type="ARBA" id="ARBA00023136"/>
    </source>
</evidence>
<feature type="transmembrane region" description="Helical" evidence="5">
    <location>
        <begin position="83"/>
        <end position="104"/>
    </location>
</feature>
<evidence type="ECO:0000256" key="3">
    <source>
        <dbReference type="ARBA" id="ARBA00022989"/>
    </source>
</evidence>
<keyword evidence="3 5" id="KW-1133">Transmembrane helix</keyword>
<keyword evidence="4 5" id="KW-0472">Membrane</keyword>
<evidence type="ECO:0000313" key="7">
    <source>
        <dbReference type="Proteomes" id="UP001166585"/>
    </source>
</evidence>
<feature type="transmembrane region" description="Helical" evidence="5">
    <location>
        <begin position="111"/>
        <end position="130"/>
    </location>
</feature>
<comment type="subcellular location">
    <subcellularLocation>
        <location evidence="1">Membrane</location>
    </subcellularLocation>
</comment>
<gene>
    <name evidence="6" type="ORF">KIP89_15020</name>
</gene>
<dbReference type="PANTHER" id="PTHR35371">
    <property type="entry name" value="INNER MEMBRANE PROTEIN"/>
    <property type="match status" value="1"/>
</dbReference>
<feature type="transmembrane region" description="Helical" evidence="5">
    <location>
        <begin position="60"/>
        <end position="77"/>
    </location>
</feature>
<dbReference type="InterPro" id="IPR023352">
    <property type="entry name" value="MAPEG-like_dom_sf"/>
</dbReference>
<name>A0ABS5R9T0_9HYPH</name>
<evidence type="ECO:0000256" key="1">
    <source>
        <dbReference type="ARBA" id="ARBA00004370"/>
    </source>
</evidence>
<dbReference type="Gene3D" id="1.20.120.550">
    <property type="entry name" value="Membrane associated eicosanoid/glutathione metabolism-like domain"/>
    <property type="match status" value="1"/>
</dbReference>
<dbReference type="PANTHER" id="PTHR35371:SF1">
    <property type="entry name" value="BLR7753 PROTEIN"/>
    <property type="match status" value="1"/>
</dbReference>
<protein>
    <submittedName>
        <fullName evidence="6">MAPEG family protein</fullName>
    </submittedName>
</protein>
<dbReference type="Proteomes" id="UP001166585">
    <property type="component" value="Unassembled WGS sequence"/>
</dbReference>